<dbReference type="Proteomes" id="UP000287033">
    <property type="component" value="Unassembled WGS sequence"/>
</dbReference>
<dbReference type="EMBL" id="BEZZ01000202">
    <property type="protein sequence ID" value="GCC28392.1"/>
    <property type="molecule type" value="Genomic_DNA"/>
</dbReference>
<feature type="region of interest" description="Disordered" evidence="1">
    <location>
        <begin position="66"/>
        <end position="90"/>
    </location>
</feature>
<protein>
    <submittedName>
        <fullName evidence="2">Uncharacterized protein</fullName>
    </submittedName>
</protein>
<sequence length="90" mass="10081">MEVQSVAPGIVGLLLRRDIGDGPYPNMLWDLERNLANGDWEQALPKCVWDPAKDPVSTVCEWTLPKRVPESSEGSSNRTLHQHIPEFDNG</sequence>
<comment type="caution">
    <text evidence="2">The sequence shown here is derived from an EMBL/GenBank/DDBJ whole genome shotgun (WGS) entry which is preliminary data.</text>
</comment>
<dbReference type="AlphaFoldDB" id="A0A401SD95"/>
<proteinExistence type="predicted"/>
<name>A0A401SD95_CHIPU</name>
<reference evidence="2 3" key="1">
    <citation type="journal article" date="2018" name="Nat. Ecol. Evol.">
        <title>Shark genomes provide insights into elasmobranch evolution and the origin of vertebrates.</title>
        <authorList>
            <person name="Hara Y"/>
            <person name="Yamaguchi K"/>
            <person name="Onimaru K"/>
            <person name="Kadota M"/>
            <person name="Koyanagi M"/>
            <person name="Keeley SD"/>
            <person name="Tatsumi K"/>
            <person name="Tanaka K"/>
            <person name="Motone F"/>
            <person name="Kageyama Y"/>
            <person name="Nozu R"/>
            <person name="Adachi N"/>
            <person name="Nishimura O"/>
            <person name="Nakagawa R"/>
            <person name="Tanegashima C"/>
            <person name="Kiyatake I"/>
            <person name="Matsumoto R"/>
            <person name="Murakumo K"/>
            <person name="Nishida K"/>
            <person name="Terakita A"/>
            <person name="Kuratani S"/>
            <person name="Sato K"/>
            <person name="Hyodo S Kuraku.S."/>
        </authorList>
    </citation>
    <scope>NUCLEOTIDE SEQUENCE [LARGE SCALE GENOMIC DNA]</scope>
</reference>
<evidence type="ECO:0000313" key="3">
    <source>
        <dbReference type="Proteomes" id="UP000287033"/>
    </source>
</evidence>
<accession>A0A401SD95</accession>
<evidence type="ECO:0000256" key="1">
    <source>
        <dbReference type="SAM" id="MobiDB-lite"/>
    </source>
</evidence>
<organism evidence="2 3">
    <name type="scientific">Chiloscyllium punctatum</name>
    <name type="common">Brownbanded bambooshark</name>
    <name type="synonym">Hemiscyllium punctatum</name>
    <dbReference type="NCBI Taxonomy" id="137246"/>
    <lineage>
        <taxon>Eukaryota</taxon>
        <taxon>Metazoa</taxon>
        <taxon>Chordata</taxon>
        <taxon>Craniata</taxon>
        <taxon>Vertebrata</taxon>
        <taxon>Chondrichthyes</taxon>
        <taxon>Elasmobranchii</taxon>
        <taxon>Galeomorphii</taxon>
        <taxon>Galeoidea</taxon>
        <taxon>Orectolobiformes</taxon>
        <taxon>Hemiscylliidae</taxon>
        <taxon>Chiloscyllium</taxon>
    </lineage>
</organism>
<keyword evidence="3" id="KW-1185">Reference proteome</keyword>
<gene>
    <name evidence="2" type="ORF">chiPu_0006822</name>
</gene>
<evidence type="ECO:0000313" key="2">
    <source>
        <dbReference type="EMBL" id="GCC28392.1"/>
    </source>
</evidence>